<protein>
    <submittedName>
        <fullName evidence="2">Uncharacterized protein</fullName>
    </submittedName>
</protein>
<reference evidence="3" key="2">
    <citation type="submission" date="2015-01" db="EMBL/GenBank/DDBJ databases">
        <title>Evolutionary Origins and Diversification of the Mycorrhizal Mutualists.</title>
        <authorList>
            <consortium name="DOE Joint Genome Institute"/>
            <consortium name="Mycorrhizal Genomics Consortium"/>
            <person name="Kohler A."/>
            <person name="Kuo A."/>
            <person name="Nagy L.G."/>
            <person name="Floudas D."/>
            <person name="Copeland A."/>
            <person name="Barry K.W."/>
            <person name="Cichocki N."/>
            <person name="Veneault-Fourrey C."/>
            <person name="LaButti K."/>
            <person name="Lindquist E.A."/>
            <person name="Lipzen A."/>
            <person name="Lundell T."/>
            <person name="Morin E."/>
            <person name="Murat C."/>
            <person name="Riley R."/>
            <person name="Ohm R."/>
            <person name="Sun H."/>
            <person name="Tunlid A."/>
            <person name="Henrissat B."/>
            <person name="Grigoriev I.V."/>
            <person name="Hibbett D.S."/>
            <person name="Martin F."/>
        </authorList>
    </citation>
    <scope>NUCLEOTIDE SEQUENCE [LARGE SCALE GENOMIC DNA]</scope>
    <source>
        <strain evidence="3">Zn</strain>
    </source>
</reference>
<accession>A0A0C3GP84</accession>
<evidence type="ECO:0000256" key="1">
    <source>
        <dbReference type="SAM" id="MobiDB-lite"/>
    </source>
</evidence>
<gene>
    <name evidence="2" type="ORF">OIDMADRAFT_61853</name>
</gene>
<feature type="compositionally biased region" description="Basic and acidic residues" evidence="1">
    <location>
        <begin position="1"/>
        <end position="19"/>
    </location>
</feature>
<name>A0A0C3GP84_OIDMZ</name>
<dbReference type="Proteomes" id="UP000054321">
    <property type="component" value="Unassembled WGS sequence"/>
</dbReference>
<reference evidence="2 3" key="1">
    <citation type="submission" date="2014-04" db="EMBL/GenBank/DDBJ databases">
        <authorList>
            <consortium name="DOE Joint Genome Institute"/>
            <person name="Kuo A."/>
            <person name="Martino E."/>
            <person name="Perotto S."/>
            <person name="Kohler A."/>
            <person name="Nagy L.G."/>
            <person name="Floudas D."/>
            <person name="Copeland A."/>
            <person name="Barry K.W."/>
            <person name="Cichocki N."/>
            <person name="Veneault-Fourrey C."/>
            <person name="LaButti K."/>
            <person name="Lindquist E.A."/>
            <person name="Lipzen A."/>
            <person name="Lundell T."/>
            <person name="Morin E."/>
            <person name="Murat C."/>
            <person name="Sun H."/>
            <person name="Tunlid A."/>
            <person name="Henrissat B."/>
            <person name="Grigoriev I.V."/>
            <person name="Hibbett D.S."/>
            <person name="Martin F."/>
            <person name="Nordberg H.P."/>
            <person name="Cantor M.N."/>
            <person name="Hua S.X."/>
        </authorList>
    </citation>
    <scope>NUCLEOTIDE SEQUENCE [LARGE SCALE GENOMIC DNA]</scope>
    <source>
        <strain evidence="2 3">Zn</strain>
    </source>
</reference>
<feature type="compositionally biased region" description="Polar residues" evidence="1">
    <location>
        <begin position="60"/>
        <end position="70"/>
    </location>
</feature>
<sequence>MSNIEDRFSLKRFTLETRPSRRPNSHPPPPVSALRSVPETRDWHVTPVQKQPLGRLTPGRQPQFNPNTLPLSPVRQHQGAVSYPEFNKIYLALKQLQEDHNRVEEAIKDQQDVYQTVMRNHERLFAAMEEIANWVRQLCQGFGITDAPRNVPIMGGENQAEETPVYENLLGVKYENSAESNYQDMVDWSMPGGEGLP</sequence>
<dbReference type="AlphaFoldDB" id="A0A0C3GP84"/>
<dbReference type="EMBL" id="KN832898">
    <property type="protein sequence ID" value="KIM93209.1"/>
    <property type="molecule type" value="Genomic_DNA"/>
</dbReference>
<dbReference type="HOGENOM" id="CLU_1384518_0_0_1"/>
<evidence type="ECO:0000313" key="3">
    <source>
        <dbReference type="Proteomes" id="UP000054321"/>
    </source>
</evidence>
<proteinExistence type="predicted"/>
<feature type="region of interest" description="Disordered" evidence="1">
    <location>
        <begin position="1"/>
        <end position="73"/>
    </location>
</feature>
<dbReference type="OrthoDB" id="10603661at2759"/>
<organism evidence="2 3">
    <name type="scientific">Oidiodendron maius (strain Zn)</name>
    <dbReference type="NCBI Taxonomy" id="913774"/>
    <lineage>
        <taxon>Eukaryota</taxon>
        <taxon>Fungi</taxon>
        <taxon>Dikarya</taxon>
        <taxon>Ascomycota</taxon>
        <taxon>Pezizomycotina</taxon>
        <taxon>Leotiomycetes</taxon>
        <taxon>Leotiomycetes incertae sedis</taxon>
        <taxon>Myxotrichaceae</taxon>
        <taxon>Oidiodendron</taxon>
    </lineage>
</organism>
<dbReference type="InParanoid" id="A0A0C3GP84"/>
<evidence type="ECO:0000313" key="2">
    <source>
        <dbReference type="EMBL" id="KIM93209.1"/>
    </source>
</evidence>
<keyword evidence="3" id="KW-1185">Reference proteome</keyword>